<evidence type="ECO:0000313" key="2">
    <source>
        <dbReference type="EMBL" id="ALZ82756.1"/>
    </source>
</evidence>
<keyword evidence="10" id="KW-1185">Reference proteome</keyword>
<dbReference type="EMBL" id="MTLN01000002">
    <property type="protein sequence ID" value="ONN72880.1"/>
    <property type="molecule type" value="Genomic_DNA"/>
</dbReference>
<organism evidence="4 8">
    <name type="scientific">Pseudomonas oryzihabitans</name>
    <dbReference type="NCBI Taxonomy" id="47885"/>
    <lineage>
        <taxon>Bacteria</taxon>
        <taxon>Pseudomonadati</taxon>
        <taxon>Pseudomonadota</taxon>
        <taxon>Gammaproteobacteria</taxon>
        <taxon>Pseudomonadales</taxon>
        <taxon>Pseudomonadaceae</taxon>
        <taxon>Pseudomonas</taxon>
    </lineage>
</organism>
<keyword evidence="1" id="KW-0732">Signal</keyword>
<dbReference type="PATRIC" id="fig|47885.6.peg.2777"/>
<sequence length="84" mass="8874">MISQTLRKHLVGTALFACFASAAVAAPQGQDVSREQALIASTRIAAQAMVPAAKPLASQGRGELKAIPAQSNGDRLVKQTRWVF</sequence>
<reference evidence="2 7" key="1">
    <citation type="submission" date="2016-01" db="EMBL/GenBank/DDBJ databases">
        <title>Annotation of Pseudomonas oryzihabitans USDA-ARS-USMARC-56511.</title>
        <authorList>
            <person name="Harhay G.P."/>
            <person name="Harhay D.M."/>
            <person name="Smith T.P.L."/>
            <person name="Bono J.L."/>
            <person name="Heaton M.P."/>
            <person name="Clawson M.L."/>
            <person name="Chitko-Mckown C.G."/>
            <person name="Capik S.F."/>
            <person name="DeDonder K.D."/>
            <person name="Apley M.D."/>
            <person name="Lubbers B.V."/>
            <person name="White B.J."/>
            <person name="Larson R.L."/>
        </authorList>
    </citation>
    <scope>NUCLEOTIDE SEQUENCE [LARGE SCALE GENOMIC DNA]</scope>
    <source>
        <strain evidence="2 7">USDA-ARS-USMARC-56511</strain>
    </source>
</reference>
<protein>
    <recommendedName>
        <fullName evidence="12">DUF4148 domain-containing protein</fullName>
    </recommendedName>
</protein>
<dbReference type="EMBL" id="CP013987">
    <property type="protein sequence ID" value="ALZ82756.1"/>
    <property type="molecule type" value="Genomic_DNA"/>
</dbReference>
<reference evidence="4 8" key="2">
    <citation type="submission" date="2016-04" db="EMBL/GenBank/DDBJ databases">
        <title>Draft Genome Sequences of Staphylococcus capitis Strain H36, S. capitis Strain H65, S. cohnii Strain H62, S. hominis Strain H69, Mycobacterium iranicum Strain H39, Plantibacter sp. Strain H53, Pseudomonas oryzihabitans Strain H72, and Microbacterium sp. Strain H83, isolated from residential settings.</title>
        <authorList>
            <person name="Lymperopoulou D."/>
            <person name="Adams R.I."/>
            <person name="Lindow S."/>
            <person name="Coil D.A."/>
            <person name="Jospin G."/>
            <person name="Eisen J.A."/>
        </authorList>
    </citation>
    <scope>NUCLEOTIDE SEQUENCE [LARGE SCALE GENOMIC DNA]</scope>
    <source>
        <strain evidence="4 8">H72</strain>
    </source>
</reference>
<reference evidence="9" key="4">
    <citation type="submission" date="2016-10" db="EMBL/GenBank/DDBJ databases">
        <authorList>
            <person name="de Groot N.N."/>
        </authorList>
    </citation>
    <scope>NUCLEOTIDE SEQUENCE [LARGE SCALE GENOMIC DNA]</scope>
    <source>
        <strain evidence="9">DSM 15758</strain>
    </source>
</reference>
<name>A0A0D7FFQ4_9PSED</name>
<dbReference type="AlphaFoldDB" id="A0A0D7FFQ4"/>
<evidence type="ECO:0000313" key="9">
    <source>
        <dbReference type="Proteomes" id="UP000183046"/>
    </source>
</evidence>
<feature type="signal peptide" evidence="1">
    <location>
        <begin position="1"/>
        <end position="25"/>
    </location>
</feature>
<feature type="chain" id="PRO_5010415317" description="DUF4148 domain-containing protein" evidence="1">
    <location>
        <begin position="26"/>
        <end position="84"/>
    </location>
</feature>
<evidence type="ECO:0000313" key="6">
    <source>
        <dbReference type="EMBL" id="SCZ24598.1"/>
    </source>
</evidence>
<dbReference type="Proteomes" id="UP000250579">
    <property type="component" value="Chromosome"/>
</dbReference>
<evidence type="ECO:0000313" key="8">
    <source>
        <dbReference type="Proteomes" id="UP000078356"/>
    </source>
</evidence>
<dbReference type="OrthoDB" id="6902392at2"/>
<proteinExistence type="predicted"/>
<dbReference type="EMBL" id="FMWB01000002">
    <property type="protein sequence ID" value="SCZ24598.1"/>
    <property type="molecule type" value="Genomic_DNA"/>
</dbReference>
<dbReference type="Proteomes" id="UP000183046">
    <property type="component" value="Unassembled WGS sequence"/>
</dbReference>
<dbReference type="EMBL" id="LWCR01000004">
    <property type="protein sequence ID" value="OAN31602.1"/>
    <property type="molecule type" value="Genomic_DNA"/>
</dbReference>
<dbReference type="KEGG" id="por:APT59_00500"/>
<evidence type="ECO:0000313" key="3">
    <source>
        <dbReference type="EMBL" id="AXA64680.1"/>
    </source>
</evidence>
<evidence type="ECO:0000313" key="7">
    <source>
        <dbReference type="Proteomes" id="UP000064137"/>
    </source>
</evidence>
<dbReference type="Proteomes" id="UP000078356">
    <property type="component" value="Unassembled WGS sequence"/>
</dbReference>
<reference evidence="3 11" key="6">
    <citation type="submission" date="2017-06" db="EMBL/GenBank/DDBJ databases">
        <title>Evolution towards high GC content and high-temperature stress adaptation in endophytic Pseudomonas oryzihabitans impacted its plant-growth promoting traits.</title>
        <authorList>
            <person name="Nascimento F.X."/>
        </authorList>
    </citation>
    <scope>NUCLEOTIDE SEQUENCE [LARGE SCALE GENOMIC DNA]</scope>
    <source>
        <strain evidence="3 11">MS8</strain>
    </source>
</reference>
<accession>A0A1G5MJ52</accession>
<dbReference type="STRING" id="237610.BJP27_13875"/>
<reference evidence="5 10" key="5">
    <citation type="submission" date="2017-01" db="EMBL/GenBank/DDBJ databases">
        <title>Pseudomonas psychrotolerans genome sequencing and assembly.</title>
        <authorList>
            <person name="Vyas B."/>
            <person name="Mayilraj S."/>
        </authorList>
    </citation>
    <scope>NUCLEOTIDE SEQUENCE [LARGE SCALE GENOMIC DNA]</scope>
    <source>
        <strain evidence="5 10">SDS18</strain>
    </source>
</reference>
<evidence type="ECO:0008006" key="12">
    <source>
        <dbReference type="Google" id="ProtNLM"/>
    </source>
</evidence>
<gene>
    <name evidence="4" type="ORF">A4V15_12975</name>
    <name evidence="2" type="ORF">APT59_00500</name>
    <name evidence="5" type="ORF">BVL52_03610</name>
    <name evidence="3" type="ORF">CE139_02295</name>
    <name evidence="6" type="ORF">SAMN05216279_10283</name>
</gene>
<dbReference type="Proteomes" id="UP000189310">
    <property type="component" value="Unassembled WGS sequence"/>
</dbReference>
<evidence type="ECO:0000313" key="4">
    <source>
        <dbReference type="EMBL" id="OAN31602.1"/>
    </source>
</evidence>
<dbReference type="EMBL" id="CP022198">
    <property type="protein sequence ID" value="AXA64680.1"/>
    <property type="molecule type" value="Genomic_DNA"/>
</dbReference>
<dbReference type="GeneID" id="57559098"/>
<evidence type="ECO:0000256" key="1">
    <source>
        <dbReference type="SAM" id="SignalP"/>
    </source>
</evidence>
<dbReference type="Proteomes" id="UP000064137">
    <property type="component" value="Chromosome"/>
</dbReference>
<evidence type="ECO:0000313" key="10">
    <source>
        <dbReference type="Proteomes" id="UP000189310"/>
    </source>
</evidence>
<accession>A0A0D7FFQ4</accession>
<evidence type="ECO:0000313" key="11">
    <source>
        <dbReference type="Proteomes" id="UP000250579"/>
    </source>
</evidence>
<evidence type="ECO:0000313" key="5">
    <source>
        <dbReference type="EMBL" id="ONN72880.1"/>
    </source>
</evidence>
<dbReference type="RefSeq" id="WP_007160204.1">
    <property type="nucleotide sequence ID" value="NZ_CP013987.1"/>
</dbReference>
<reference evidence="6" key="3">
    <citation type="submission" date="2016-10" db="EMBL/GenBank/DDBJ databases">
        <authorList>
            <person name="Varghese N."/>
            <person name="Submissions S."/>
        </authorList>
    </citation>
    <scope>NUCLEOTIDE SEQUENCE</scope>
    <source>
        <strain evidence="6">DSM 15758</strain>
    </source>
</reference>